<dbReference type="OrthoDB" id="9810200at2"/>
<dbReference type="EMBL" id="FZOQ01000007">
    <property type="protein sequence ID" value="SNS50884.1"/>
    <property type="molecule type" value="Genomic_DNA"/>
</dbReference>
<keyword evidence="4" id="KW-1185">Reference proteome</keyword>
<dbReference type="AlphaFoldDB" id="A0A239F449"/>
<keyword evidence="1" id="KW-0472">Membrane</keyword>
<proteinExistence type="predicted"/>
<dbReference type="Pfam" id="PF07584">
    <property type="entry name" value="BatA"/>
    <property type="match status" value="1"/>
</dbReference>
<gene>
    <name evidence="3" type="ORF">SAMN06296052_107186</name>
</gene>
<feature type="transmembrane region" description="Helical" evidence="1">
    <location>
        <begin position="6"/>
        <end position="24"/>
    </location>
</feature>
<organism evidence="3 4">
    <name type="scientific">Pontibacter ummariensis</name>
    <dbReference type="NCBI Taxonomy" id="1610492"/>
    <lineage>
        <taxon>Bacteria</taxon>
        <taxon>Pseudomonadati</taxon>
        <taxon>Bacteroidota</taxon>
        <taxon>Cytophagia</taxon>
        <taxon>Cytophagales</taxon>
        <taxon>Hymenobacteraceae</taxon>
        <taxon>Pontibacter</taxon>
    </lineage>
</organism>
<keyword evidence="1" id="KW-1133">Transmembrane helix</keyword>
<protein>
    <submittedName>
        <fullName evidence="3">N-terminal double-transmembrane domain-containing protein</fullName>
    </submittedName>
</protein>
<dbReference type="InterPro" id="IPR011933">
    <property type="entry name" value="Double_TM_dom"/>
</dbReference>
<feature type="transmembrane region" description="Helical" evidence="1">
    <location>
        <begin position="56"/>
        <end position="78"/>
    </location>
</feature>
<sequence length="664" mass="73243">MALLYPSFLYALAAVAVPVVLHLVQLRRAKRVMFSNVRFIQASKDLTASQRNLKQLLILLCRVLFIIFLVLAFAQPFLPAAESTAPVDASNVAIAVDNSFSMQNVHEGQDIPLVSAASDRAKGVVELFPASTSYTLFTDGTAKGAAQATEAKAYLDEYAFSSRSDVLPSGSRDKASHLFLLSDFQKSTFKPSKLKQYDSSTQIHLLPLAAAGTANIAVDSVYLEDEFIRPSGDNILHVRVTNTGTTAVDNVPVKLFIEDQQVAVLSLDLPPQQQTEAVLNFKFNGTETKRAYVSVEDYPVEFDNTYFFVLSPSAPISITEITDAVHASPLQRLYQNEPLFYYTAYSTDNINFAEAAASDILILNGVTDFNAALATTVSNFVQDGGTVALIPPGTGDKGGYATLFQNLSISGRFTGGGSKTNISAPDPNSPFFRTIFSDYDPQMRMPEASRALAWSRASEDILEFRGGAPFLSRFDRGRGSIYVLASPLEEEYSSLANHALFVPIMYKMAISSYKQEQALAYSIADNTIQVPALGNKRKEGVYKLQKDSLALIPEQQVRGGKLYFSPPASMQEAGFYTLQLRDSALTTLAFNYGKEESYLEQFSPDELRELIGEGHSNVHVYDYGDSFSVKGEFEKRYFGVKLWKYCLILCLFFLMAEIALIRFL</sequence>
<evidence type="ECO:0000256" key="1">
    <source>
        <dbReference type="SAM" id="Phobius"/>
    </source>
</evidence>
<dbReference type="PANTHER" id="PTHR37464">
    <property type="entry name" value="BLL2463 PROTEIN"/>
    <property type="match status" value="1"/>
</dbReference>
<evidence type="ECO:0000313" key="4">
    <source>
        <dbReference type="Proteomes" id="UP000198432"/>
    </source>
</evidence>
<evidence type="ECO:0000313" key="3">
    <source>
        <dbReference type="EMBL" id="SNS50884.1"/>
    </source>
</evidence>
<dbReference type="InterPro" id="IPR024163">
    <property type="entry name" value="Aerotolerance_reg_N"/>
</dbReference>
<dbReference type="Gene3D" id="2.60.40.10">
    <property type="entry name" value="Immunoglobulins"/>
    <property type="match status" value="1"/>
</dbReference>
<name>A0A239F449_9BACT</name>
<keyword evidence="1 3" id="KW-0812">Transmembrane</keyword>
<dbReference type="RefSeq" id="WP_089319066.1">
    <property type="nucleotide sequence ID" value="NZ_FZOQ01000007.1"/>
</dbReference>
<dbReference type="PANTHER" id="PTHR37464:SF1">
    <property type="entry name" value="BLL2463 PROTEIN"/>
    <property type="match status" value="1"/>
</dbReference>
<dbReference type="Proteomes" id="UP000198432">
    <property type="component" value="Unassembled WGS sequence"/>
</dbReference>
<accession>A0A239F449</accession>
<dbReference type="NCBIfam" id="TIGR02226">
    <property type="entry name" value="two_anch"/>
    <property type="match status" value="1"/>
</dbReference>
<reference evidence="4" key="1">
    <citation type="submission" date="2017-06" db="EMBL/GenBank/DDBJ databases">
        <authorList>
            <person name="Varghese N."/>
            <person name="Submissions S."/>
        </authorList>
    </citation>
    <scope>NUCLEOTIDE SEQUENCE [LARGE SCALE GENOMIC DNA]</scope>
    <source>
        <strain evidence="4">NKM1</strain>
    </source>
</reference>
<evidence type="ECO:0000259" key="2">
    <source>
        <dbReference type="Pfam" id="PF07584"/>
    </source>
</evidence>
<feature type="domain" description="Aerotolerance regulator N-terminal" evidence="2">
    <location>
        <begin position="1"/>
        <end position="76"/>
    </location>
</feature>
<dbReference type="InterPro" id="IPR013783">
    <property type="entry name" value="Ig-like_fold"/>
</dbReference>
<feature type="transmembrane region" description="Helical" evidence="1">
    <location>
        <begin position="642"/>
        <end position="661"/>
    </location>
</feature>